<dbReference type="InterPro" id="IPR050857">
    <property type="entry name" value="D-2-hydroxyacid_DH"/>
</dbReference>
<evidence type="ECO:0000256" key="4">
    <source>
        <dbReference type="RuleBase" id="RU003719"/>
    </source>
</evidence>
<dbReference type="InterPro" id="IPR036291">
    <property type="entry name" value="NAD(P)-bd_dom_sf"/>
</dbReference>
<dbReference type="PROSITE" id="PS00670">
    <property type="entry name" value="D_2_HYDROXYACID_DH_2"/>
    <property type="match status" value="1"/>
</dbReference>
<sequence>MAKIFVTRKIPGDHLEKLTKDGHEVVISEFNRPLTGEELVKSVAGVDVILSLLTDRIDGDLMDAAGPQLKMVSNYAVGFDNIDVKAATDRGIVVANTPSEEVNEAVAEHTWALALAIARRIVEADEATRRGGYKGWEPDIFLGVNLIGKTLGVIGLGRIGSMVARRARGYNMTVLYNKHEPDPEAEKDLGVVFAPLDELLAKSDFVSLHVPLTEETRHMINKESLAKMKKGSFLINTARGPIVDERDLVEALKAGQLSGAALDVYDNEPNIDPEFLVMPNTITTPHIASATWEARNKMGEDAVGAILDCLAGEKPQNLVNKEVWEKRRK</sequence>
<gene>
    <name evidence="7" type="ORF">A2Y68_01600</name>
</gene>
<dbReference type="InterPro" id="IPR006140">
    <property type="entry name" value="D-isomer_DH_NAD-bd"/>
</dbReference>
<dbReference type="InterPro" id="IPR029753">
    <property type="entry name" value="D-isomer_DH_CS"/>
</dbReference>
<evidence type="ECO:0000313" key="7">
    <source>
        <dbReference type="EMBL" id="OGM10120.1"/>
    </source>
</evidence>
<organism evidence="7 8">
    <name type="scientific">Candidatus Woesebacteria bacterium RBG_13_46_13</name>
    <dbReference type="NCBI Taxonomy" id="1802479"/>
    <lineage>
        <taxon>Bacteria</taxon>
        <taxon>Candidatus Woeseibacteriota</taxon>
    </lineage>
</organism>
<evidence type="ECO:0000259" key="5">
    <source>
        <dbReference type="Pfam" id="PF00389"/>
    </source>
</evidence>
<dbReference type="InterPro" id="IPR006139">
    <property type="entry name" value="D-isomer_2_OHA_DH_cat_dom"/>
</dbReference>
<reference evidence="7 8" key="1">
    <citation type="journal article" date="2016" name="Nat. Commun.">
        <title>Thousands of microbial genomes shed light on interconnected biogeochemical processes in an aquifer system.</title>
        <authorList>
            <person name="Anantharaman K."/>
            <person name="Brown C.T."/>
            <person name="Hug L.A."/>
            <person name="Sharon I."/>
            <person name="Castelle C.J."/>
            <person name="Probst A.J."/>
            <person name="Thomas B.C."/>
            <person name="Singh A."/>
            <person name="Wilkins M.J."/>
            <person name="Karaoz U."/>
            <person name="Brodie E.L."/>
            <person name="Williams K.H."/>
            <person name="Hubbard S.S."/>
            <person name="Banfield J.F."/>
        </authorList>
    </citation>
    <scope>NUCLEOTIDE SEQUENCE [LARGE SCALE GENOMIC DNA]</scope>
</reference>
<dbReference type="SUPFAM" id="SSF52283">
    <property type="entry name" value="Formate/glycerate dehydrogenase catalytic domain-like"/>
    <property type="match status" value="1"/>
</dbReference>
<dbReference type="FunFam" id="3.40.50.720:FF:000203">
    <property type="entry name" value="D-3-phosphoglycerate dehydrogenase (SerA)"/>
    <property type="match status" value="1"/>
</dbReference>
<dbReference type="STRING" id="1802479.A2Y68_01600"/>
<evidence type="ECO:0000313" key="8">
    <source>
        <dbReference type="Proteomes" id="UP000176778"/>
    </source>
</evidence>
<proteinExistence type="inferred from homology"/>
<dbReference type="EMBL" id="MGFR01000001">
    <property type="protein sequence ID" value="OGM10120.1"/>
    <property type="molecule type" value="Genomic_DNA"/>
</dbReference>
<protein>
    <recommendedName>
        <fullName evidence="9">D-glycerate dehydrogenase</fullName>
    </recommendedName>
</protein>
<evidence type="ECO:0000256" key="2">
    <source>
        <dbReference type="ARBA" id="ARBA00023002"/>
    </source>
</evidence>
<dbReference type="PANTHER" id="PTHR42789">
    <property type="entry name" value="D-ISOMER SPECIFIC 2-HYDROXYACID DEHYDROGENASE FAMILY PROTEIN (AFU_ORTHOLOGUE AFUA_6G10090)"/>
    <property type="match status" value="1"/>
</dbReference>
<comment type="similarity">
    <text evidence="1 4">Belongs to the D-isomer specific 2-hydroxyacid dehydrogenase family.</text>
</comment>
<dbReference type="PROSITE" id="PS00671">
    <property type="entry name" value="D_2_HYDROXYACID_DH_3"/>
    <property type="match status" value="1"/>
</dbReference>
<keyword evidence="3" id="KW-0520">NAD</keyword>
<dbReference type="PANTHER" id="PTHR42789:SF1">
    <property type="entry name" value="D-ISOMER SPECIFIC 2-HYDROXYACID DEHYDROGENASE FAMILY PROTEIN (AFU_ORTHOLOGUE AFUA_6G10090)"/>
    <property type="match status" value="1"/>
</dbReference>
<evidence type="ECO:0008006" key="9">
    <source>
        <dbReference type="Google" id="ProtNLM"/>
    </source>
</evidence>
<dbReference type="GO" id="GO:0051287">
    <property type="term" value="F:NAD binding"/>
    <property type="evidence" value="ECO:0007669"/>
    <property type="project" value="InterPro"/>
</dbReference>
<evidence type="ECO:0000259" key="6">
    <source>
        <dbReference type="Pfam" id="PF02826"/>
    </source>
</evidence>
<evidence type="ECO:0000256" key="1">
    <source>
        <dbReference type="ARBA" id="ARBA00005854"/>
    </source>
</evidence>
<dbReference type="GO" id="GO:0016616">
    <property type="term" value="F:oxidoreductase activity, acting on the CH-OH group of donors, NAD or NADP as acceptor"/>
    <property type="evidence" value="ECO:0007669"/>
    <property type="project" value="InterPro"/>
</dbReference>
<evidence type="ECO:0000256" key="3">
    <source>
        <dbReference type="ARBA" id="ARBA00023027"/>
    </source>
</evidence>
<dbReference type="Proteomes" id="UP000176778">
    <property type="component" value="Unassembled WGS sequence"/>
</dbReference>
<comment type="caution">
    <text evidence="7">The sequence shown here is derived from an EMBL/GenBank/DDBJ whole genome shotgun (WGS) entry which is preliminary data.</text>
</comment>
<dbReference type="AlphaFoldDB" id="A0A1F7X4U0"/>
<dbReference type="Pfam" id="PF02826">
    <property type="entry name" value="2-Hacid_dh_C"/>
    <property type="match status" value="1"/>
</dbReference>
<feature type="domain" description="D-isomer specific 2-hydroxyacid dehydrogenase catalytic" evidence="5">
    <location>
        <begin position="5"/>
        <end position="320"/>
    </location>
</feature>
<name>A0A1F7X4U0_9BACT</name>
<accession>A0A1F7X4U0</accession>
<keyword evidence="2 4" id="KW-0560">Oxidoreductase</keyword>
<feature type="domain" description="D-isomer specific 2-hydroxyacid dehydrogenase NAD-binding" evidence="6">
    <location>
        <begin position="112"/>
        <end position="288"/>
    </location>
</feature>
<dbReference type="SUPFAM" id="SSF51735">
    <property type="entry name" value="NAD(P)-binding Rossmann-fold domains"/>
    <property type="match status" value="1"/>
</dbReference>
<dbReference type="CDD" id="cd05301">
    <property type="entry name" value="GDH"/>
    <property type="match status" value="1"/>
</dbReference>
<dbReference type="Gene3D" id="3.40.50.720">
    <property type="entry name" value="NAD(P)-binding Rossmann-like Domain"/>
    <property type="match status" value="2"/>
</dbReference>
<dbReference type="Pfam" id="PF00389">
    <property type="entry name" value="2-Hacid_dh"/>
    <property type="match status" value="1"/>
</dbReference>